<gene>
    <name evidence="1" type="ORF">SAMN05444370_103288</name>
</gene>
<keyword evidence="2" id="KW-1185">Reference proteome</keyword>
<dbReference type="AlphaFoldDB" id="A0A1H3YXE6"/>
<name>A0A1H3YXE6_9RHOB</name>
<evidence type="ECO:0008006" key="3">
    <source>
        <dbReference type="Google" id="ProtNLM"/>
    </source>
</evidence>
<organism evidence="1 2">
    <name type="scientific">Rubrimonas cliftonensis</name>
    <dbReference type="NCBI Taxonomy" id="89524"/>
    <lineage>
        <taxon>Bacteria</taxon>
        <taxon>Pseudomonadati</taxon>
        <taxon>Pseudomonadota</taxon>
        <taxon>Alphaproteobacteria</taxon>
        <taxon>Rhodobacterales</taxon>
        <taxon>Paracoccaceae</taxon>
        <taxon>Rubrimonas</taxon>
    </lineage>
</organism>
<evidence type="ECO:0000313" key="2">
    <source>
        <dbReference type="Proteomes" id="UP000198703"/>
    </source>
</evidence>
<dbReference type="STRING" id="89524.SAMN05444370_103288"/>
<protein>
    <recommendedName>
        <fullName evidence="3">SPOR domain-containing protein</fullName>
    </recommendedName>
</protein>
<sequence>MTRWWVAETPSRARGRGHVDGCGWGPGGLSGALVGREPVVWHGPFENRRDADNTLRRLRNRGWEDVRWCAACAGEEEPC</sequence>
<dbReference type="EMBL" id="FNQM01000003">
    <property type="protein sequence ID" value="SEA16110.1"/>
    <property type="molecule type" value="Genomic_DNA"/>
</dbReference>
<evidence type="ECO:0000313" key="1">
    <source>
        <dbReference type="EMBL" id="SEA16110.1"/>
    </source>
</evidence>
<accession>A0A1H3YXE6</accession>
<proteinExistence type="predicted"/>
<dbReference type="RefSeq" id="WP_093250784.1">
    <property type="nucleotide sequence ID" value="NZ_FNQM01000003.1"/>
</dbReference>
<dbReference type="Proteomes" id="UP000198703">
    <property type="component" value="Unassembled WGS sequence"/>
</dbReference>
<reference evidence="1 2" key="1">
    <citation type="submission" date="2016-10" db="EMBL/GenBank/DDBJ databases">
        <authorList>
            <person name="de Groot N.N."/>
        </authorList>
    </citation>
    <scope>NUCLEOTIDE SEQUENCE [LARGE SCALE GENOMIC DNA]</scope>
    <source>
        <strain evidence="1 2">DSM 15345</strain>
    </source>
</reference>